<protein>
    <submittedName>
        <fullName evidence="13">Transmembrane protein 131</fullName>
    </submittedName>
</protein>
<dbReference type="InterPro" id="IPR056311">
    <property type="entry name" value="TMEM131_Ig_2"/>
</dbReference>
<dbReference type="Pfam" id="PF24495">
    <property type="entry name" value="Ig_TMEM131_2"/>
    <property type="match status" value="1"/>
</dbReference>
<dbReference type="InterPro" id="IPR055437">
    <property type="entry name" value="TMEM131L_Ig_5"/>
</dbReference>
<evidence type="ECO:0000313" key="14">
    <source>
        <dbReference type="Proteomes" id="UP000694546"/>
    </source>
</evidence>
<evidence type="ECO:0000259" key="9">
    <source>
        <dbReference type="Pfam" id="PF24495"/>
    </source>
</evidence>
<dbReference type="InterPro" id="IPR039877">
    <property type="entry name" value="TMEM131-like"/>
</dbReference>
<dbReference type="GeneTree" id="ENSGT00530000063614"/>
<evidence type="ECO:0000259" key="12">
    <source>
        <dbReference type="Pfam" id="PF24501"/>
    </source>
</evidence>
<dbReference type="InterPro" id="IPR013783">
    <property type="entry name" value="Ig-like_fold"/>
</dbReference>
<organism evidence="13 14">
    <name type="scientific">Gadus morhua</name>
    <name type="common">Atlantic cod</name>
    <dbReference type="NCBI Taxonomy" id="8049"/>
    <lineage>
        <taxon>Eukaryota</taxon>
        <taxon>Metazoa</taxon>
        <taxon>Chordata</taxon>
        <taxon>Craniata</taxon>
        <taxon>Vertebrata</taxon>
        <taxon>Euteleostomi</taxon>
        <taxon>Actinopterygii</taxon>
        <taxon>Neopterygii</taxon>
        <taxon>Teleostei</taxon>
        <taxon>Neoteleostei</taxon>
        <taxon>Acanthomorphata</taxon>
        <taxon>Zeiogadaria</taxon>
        <taxon>Gadariae</taxon>
        <taxon>Gadiformes</taxon>
        <taxon>Gadoidei</taxon>
        <taxon>Gadidae</taxon>
        <taxon>Gadus</taxon>
    </lineage>
</organism>
<reference evidence="13" key="2">
    <citation type="submission" date="2025-09" db="UniProtKB">
        <authorList>
            <consortium name="Ensembl"/>
        </authorList>
    </citation>
    <scope>IDENTIFICATION</scope>
</reference>
<keyword evidence="4" id="KW-0732">Signal</keyword>
<dbReference type="Pfam" id="PF24499">
    <property type="entry name" value="Ig_TMEM131L_4"/>
    <property type="match status" value="1"/>
</dbReference>
<evidence type="ECO:0000256" key="2">
    <source>
        <dbReference type="ARBA" id="ARBA00006682"/>
    </source>
</evidence>
<feature type="domain" description="TMEM131 second Ig-like" evidence="9">
    <location>
        <begin position="110"/>
        <end position="168"/>
    </location>
</feature>
<evidence type="ECO:0000256" key="3">
    <source>
        <dbReference type="ARBA" id="ARBA00022692"/>
    </source>
</evidence>
<evidence type="ECO:0000256" key="1">
    <source>
        <dbReference type="ARBA" id="ARBA00004479"/>
    </source>
</evidence>
<evidence type="ECO:0000259" key="10">
    <source>
        <dbReference type="Pfam" id="PF24498"/>
    </source>
</evidence>
<feature type="domain" description="TMEM131L third Ig-like" evidence="10">
    <location>
        <begin position="294"/>
        <end position="391"/>
    </location>
</feature>
<dbReference type="OMA" id="PSQMIIA"/>
<dbReference type="Pfam" id="PF24498">
    <property type="entry name" value="Ig_TMEM131L_3"/>
    <property type="match status" value="1"/>
</dbReference>
<dbReference type="InterPro" id="IPR022113">
    <property type="entry name" value="TMEM131L_N"/>
</dbReference>
<evidence type="ECO:0000256" key="7">
    <source>
        <dbReference type="SAM" id="MobiDB-lite"/>
    </source>
</evidence>
<evidence type="ECO:0000256" key="4">
    <source>
        <dbReference type="ARBA" id="ARBA00022729"/>
    </source>
</evidence>
<feature type="domain" description="Transmembrane protein 131-like N-terminal" evidence="8">
    <location>
        <begin position="23"/>
        <end position="91"/>
    </location>
</feature>
<dbReference type="Gene3D" id="2.60.40.10">
    <property type="entry name" value="Immunoglobulins"/>
    <property type="match status" value="2"/>
</dbReference>
<dbReference type="Proteomes" id="UP000694546">
    <property type="component" value="Chromosome 12"/>
</dbReference>
<sequence>HKHQFLFDNEKLSVGSTVHYCPVGMLKMEKVHLHNPGSEEISLMSISGSTAHFHASFFKHAILPPGGMTSFDVVFLARVVGNIENTLFINTSHHGLFAYQVFGVSVPNLYRLRPFTVPQAPVDEPSSPLLNLQPSHSQPLQVVEMYCSGADLHLELPTGQQPHTEDLWVCFQSFGVFSSPAIYSSKEVLDFGTLRAQDRPRTLNLLLNAGAEDVGITSVRTSPSNTAISVEFKGVTLKERGYTKVASITFDPSKAAGPEQSSGKITVKVTERSYPTLEIPYQADVLKGYLSFEDATTLFHIRNSPLDPVVRPIYLTNTFGYPVQILNASLKLDATTMFTVQNLSSVVLPPQGSQYVFSLVFQPVRPSVLINSNVLLHTNLSRFHLPVLAYTGLLETLVLPPSLQDSFLDFGVQSSTKTSSITLVVINGNPIELEIKSWLVTGDSFSMELLKTGRGNQSVVRGCAEELQQAPASQKRMVILASGYYAAFRVSLIDNSLKGTYERAVHITTDYEQGKVVHQGLVIQSSFRQPSELRQVVSLTQDPRFTHRRLRNARTLEPRRRTKVANIYFDAGLQCGDDCYVGLPFILKGESMPGRLVLQEDIWDEDVDLLQKLLGRWNDLVDRSGHEIKAVFEVNSELQANFRSEVVARLTWPSLLNSTHRIVFPLTNANSSSDEEVVLANPADVPVFVQLLPLALFPSPSVFSGKLADRVPWANLSNINIDTKTLEFHVHQHPSSGSGFQGPSPSLVHNMLLQPGESRSFNVRFTPSSNHSVSSLLIVRNNLTVMDVLLLEGHGVREHLRVGKKTQGQDGYLRFKVTEALLRHCTNQTNPKEPNHSLRRSFKVENAGVLPVHVTSAQINRHACGGHGFTVLDCQDFIIQPNSSRELVILFTPDFSASRVIRELRLVTRGGSEFVFVLNASLPHHMLGACAKTLPRPAWEWDFCFWISLVMRWVPLGANTASVSLTRTQFPLQAKTKEQKKKKKKKRKKRKEEKKEQEEVEGEQGEGEEQEGEEQEQEDDAADREKKIRTHGEGLKDLQDDDASSTTTDTSTTDLEAFIRESIFTTSGNTWSTTGPFSNPVWSISQDPTLHNCFTTPSDATPTTQEAPPSPGELSPTYNPWSLWRPMLRRSGSEPWPSPPHDPI</sequence>
<keyword evidence="3" id="KW-0812">Transmembrane</keyword>
<dbReference type="AlphaFoldDB" id="A0A8C4Z016"/>
<dbReference type="InterPro" id="IPR055435">
    <property type="entry name" value="Ig_TMEM131L_3"/>
</dbReference>
<feature type="domain" description="TMEM131L fifth Ig-like" evidence="12">
    <location>
        <begin position="846"/>
        <end position="910"/>
    </location>
</feature>
<dbReference type="Ensembl" id="ENSGMOT00000004627.2">
    <property type="protein sequence ID" value="ENSGMOP00000004491.2"/>
    <property type="gene ID" value="ENSGMOG00000004175.2"/>
</dbReference>
<dbReference type="Pfam" id="PF12371">
    <property type="entry name" value="TMEM131_like_N"/>
    <property type="match status" value="1"/>
</dbReference>
<evidence type="ECO:0000259" key="11">
    <source>
        <dbReference type="Pfam" id="PF24499"/>
    </source>
</evidence>
<feature type="compositionally biased region" description="Acidic residues" evidence="7">
    <location>
        <begin position="998"/>
        <end position="1022"/>
    </location>
</feature>
<feature type="compositionally biased region" description="Low complexity" evidence="7">
    <location>
        <begin position="1044"/>
        <end position="1053"/>
    </location>
</feature>
<dbReference type="InterPro" id="IPR055436">
    <property type="entry name" value="Ig_TMEM131L_4"/>
</dbReference>
<dbReference type="GO" id="GO:0016020">
    <property type="term" value="C:membrane"/>
    <property type="evidence" value="ECO:0007669"/>
    <property type="project" value="UniProtKB-SubCell"/>
</dbReference>
<feature type="compositionally biased region" description="Polar residues" evidence="7">
    <location>
        <begin position="1090"/>
        <end position="1107"/>
    </location>
</feature>
<name>A0A8C4Z016_GADMO</name>
<keyword evidence="5" id="KW-1133">Transmembrane helix</keyword>
<comment type="similarity">
    <text evidence="2">Belongs to the TMEM131 family.</text>
</comment>
<evidence type="ECO:0000256" key="5">
    <source>
        <dbReference type="ARBA" id="ARBA00022989"/>
    </source>
</evidence>
<feature type="region of interest" description="Disordered" evidence="7">
    <location>
        <begin position="1090"/>
        <end position="1123"/>
    </location>
</feature>
<feature type="region of interest" description="Disordered" evidence="7">
    <location>
        <begin position="974"/>
        <end position="1053"/>
    </location>
</feature>
<keyword evidence="14" id="KW-1185">Reference proteome</keyword>
<feature type="compositionally biased region" description="Basic and acidic residues" evidence="7">
    <location>
        <begin position="1023"/>
        <end position="1038"/>
    </location>
</feature>
<dbReference type="PANTHER" id="PTHR22050:SF1">
    <property type="entry name" value="TRANSMEMBRANE PROTEIN 131"/>
    <property type="match status" value="1"/>
</dbReference>
<proteinExistence type="inferred from homology"/>
<keyword evidence="6" id="KW-0472">Membrane</keyword>
<feature type="domain" description="TMEM131L fourth Ig-like" evidence="11">
    <location>
        <begin position="663"/>
        <end position="795"/>
    </location>
</feature>
<dbReference type="Pfam" id="PF24501">
    <property type="entry name" value="Ig_TMEM131L_5"/>
    <property type="match status" value="1"/>
</dbReference>
<comment type="subcellular location">
    <subcellularLocation>
        <location evidence="1">Membrane</location>
        <topology evidence="1">Single-pass type I membrane protein</topology>
    </subcellularLocation>
</comment>
<dbReference type="PANTHER" id="PTHR22050">
    <property type="entry name" value="RW1 PROTEIN HOMOLOG"/>
    <property type="match status" value="1"/>
</dbReference>
<accession>A0A8C4Z016</accession>
<reference evidence="13" key="1">
    <citation type="submission" date="2025-08" db="UniProtKB">
        <authorList>
            <consortium name="Ensembl"/>
        </authorList>
    </citation>
    <scope>IDENTIFICATION</scope>
</reference>
<evidence type="ECO:0000313" key="13">
    <source>
        <dbReference type="Ensembl" id="ENSGMOP00000004491.2"/>
    </source>
</evidence>
<evidence type="ECO:0000256" key="6">
    <source>
        <dbReference type="ARBA" id="ARBA00023136"/>
    </source>
</evidence>
<evidence type="ECO:0000259" key="8">
    <source>
        <dbReference type="Pfam" id="PF12371"/>
    </source>
</evidence>
<feature type="compositionally biased region" description="Basic residues" evidence="7">
    <location>
        <begin position="978"/>
        <end position="992"/>
    </location>
</feature>